<dbReference type="EMBL" id="JACBYV010000001">
    <property type="protein sequence ID" value="NYH74904.1"/>
    <property type="molecule type" value="Genomic_DNA"/>
</dbReference>
<evidence type="ECO:0000313" key="1">
    <source>
        <dbReference type="EMBL" id="NYH74904.1"/>
    </source>
</evidence>
<dbReference type="Proteomes" id="UP000578688">
    <property type="component" value="Unassembled WGS sequence"/>
</dbReference>
<dbReference type="AlphaFoldDB" id="A0A7Y9XRM1"/>
<comment type="caution">
    <text evidence="1">The sequence shown here is derived from an EMBL/GenBank/DDBJ whole genome shotgun (WGS) entry which is preliminary data.</text>
</comment>
<organism evidence="1 2">
    <name type="scientific">Phytopseudomonas flavescens</name>
    <dbReference type="NCBI Taxonomy" id="29435"/>
    <lineage>
        <taxon>Bacteria</taxon>
        <taxon>Pseudomonadati</taxon>
        <taxon>Pseudomonadota</taxon>
        <taxon>Gammaproteobacteria</taxon>
        <taxon>Pseudomonadales</taxon>
        <taxon>Pseudomonadaceae</taxon>
        <taxon>Phytopseudomonas</taxon>
    </lineage>
</organism>
<dbReference type="RefSeq" id="WP_179539170.1">
    <property type="nucleotide sequence ID" value="NZ_JACBYV010000001.1"/>
</dbReference>
<gene>
    <name evidence="1" type="ORF">FHR27_003514</name>
</gene>
<sequence length="120" mass="13268">MIAYIDEALQIWADKKLGKESELASGFGGSVIAALMATQGVLIRSERGSRVLLDRTAEIDWIVGKHLSLEQRQVVIEHYCGDAASLSQKWAACGCSRSQFYRRLGQAHKVIQSHLLKRAA</sequence>
<name>A0A7Y9XRM1_9GAMM</name>
<protein>
    <recommendedName>
        <fullName evidence="3">Phage antitermination protein Q</fullName>
    </recommendedName>
</protein>
<evidence type="ECO:0008006" key="3">
    <source>
        <dbReference type="Google" id="ProtNLM"/>
    </source>
</evidence>
<accession>A0A7Y9XRM1</accession>
<keyword evidence="2" id="KW-1185">Reference proteome</keyword>
<reference evidence="1 2" key="1">
    <citation type="submission" date="2020-07" db="EMBL/GenBank/DDBJ databases">
        <title>Genomic analyses of the natural microbiome of Caenorhabditis elegans.</title>
        <authorList>
            <person name="Samuel B."/>
        </authorList>
    </citation>
    <scope>NUCLEOTIDE SEQUENCE [LARGE SCALE GENOMIC DNA]</scope>
    <source>
        <strain evidence="1 2">BIGb0408</strain>
    </source>
</reference>
<evidence type="ECO:0000313" key="2">
    <source>
        <dbReference type="Proteomes" id="UP000578688"/>
    </source>
</evidence>
<proteinExistence type="predicted"/>